<feature type="transmembrane region" description="Helical" evidence="8">
    <location>
        <begin position="1250"/>
        <end position="1274"/>
    </location>
</feature>
<keyword evidence="8" id="KW-0915">Sodium</keyword>
<feature type="transmembrane region" description="Helical" evidence="8">
    <location>
        <begin position="516"/>
        <end position="543"/>
    </location>
</feature>
<feature type="region of interest" description="Disordered" evidence="9">
    <location>
        <begin position="384"/>
        <end position="406"/>
    </location>
</feature>
<keyword evidence="2" id="KW-1003">Cell membrane</keyword>
<dbReference type="Gene3D" id="1.20.120.350">
    <property type="entry name" value="Voltage-gated potassium channels. Chain C"/>
    <property type="match status" value="3"/>
</dbReference>
<feature type="transmembrane region" description="Helical" evidence="8">
    <location>
        <begin position="1340"/>
        <end position="1368"/>
    </location>
</feature>
<feature type="transmembrane region" description="Helical" evidence="8">
    <location>
        <begin position="851"/>
        <end position="870"/>
    </location>
</feature>
<keyword evidence="8" id="KW-0851">Voltage-gated channel</keyword>
<keyword evidence="12" id="KW-1185">Reference proteome</keyword>
<feature type="transmembrane region" description="Helical" evidence="8">
    <location>
        <begin position="455"/>
        <end position="473"/>
    </location>
</feature>
<sequence>INIKFLDNYRVVGGSNKCKLFGQQKKNTGDLMNCTLRIPFLILFYERLRINVLIKAINSDCKHGEKGRYLITMNDDLANILFTAEKVQGKKRVRINEDPLLHIVDDCKSSRAARVPSFYIGKPLIDFDGGIASEEPDGRNFDFFRYITMAPNIANLTGIRTIRVLRALRTISALKGLRAVVNTLLSSLKLLSDVLILFIFFLGVMALIGLQLFSGQLRNKCVLNIQYGNSTENKQERALNESFWFIYDGDPLICGNSSSAGSCPSNYTCMPNAGPNPDHGYTTFDNMGWSLIMALQILTMDFWQNIYNKITRSSGAQYVPYFVIGIFFCAFYLMNLVLAMVYLSYEQELSSDGKEGEKMDQQRTGCSYQADKRTLKRLILLDRNRTPPSDDEAKDADSNAGKRRKPRRHLLTCRLLTKRSETNKVTSKALPHMKSCWKMVRRCMHQITSHSAFDFVILLLIVLNTVVLAMYYHGIPAQLRRVLDILNWVFTWLFTTEILFRVIAMGPTEFVRVRWYLFDTAVVAASLLGYLIDAEGLSIFRTFRMVRLLRLAKSWKTMKRLMKAISRSIGPVGNITLILGVVIYIFAVLGMKIFGKDYKTDKFGDSGVPRWNFSDIWHAFLMVFRVLSGEWIEPLWDCMRVTSAAKAIPYFLTVLVIGNFLVLNMFVTLIVNAFDFQDKDDNSDGADGTKSTIKRIFKTRRSCLLKENNRGSFRPCKLEVTESKHPDEQSNGVSLAIHTGDHDCKEYCKTLDNVIDIESSNKTISEGTNLMDGVDSPPSVKMERIKEGISENGVVKSEPVPSFKIKELYIEDCLPEHCAFVDCQLCRPLSTESISWLKFRGRVRIFVEKKYFDWFILFMVFFSSFMLPVVRVGVHNPVQPGTPGTTAFWPLSHAEMLFKCNLFHSKQYNVNLHKRPDLEKTLEILNYIFACVFTLEFLLKAIGFGLTKYFASPWNCLDAFIVSISLACLFENKQLSVFRSLRTLRALRPLRAISRLGGMKVVVNALFAAIPGIANVLVVSLLFWLIFSILGVHFFAGKFYKCVDEDNAQLPASVIVSKAECLNHTMDGYRWINSQVNFDNVLAGFLALMQVATFEGWMEVMKDAVDSTKVDMQPKFENNLVAYCFFVAFIIVGSFFVLNLFVGVIIDNFNTLKKKYEDISSMGMLLTDSQRKWVSFLKEAARKKPPTKEIRPEKRLIGLLYDVVTGDKFEVAIMTVIMCNMVMMMIQHHGQSSHVTTVLHILLPRKVFSFVSYFHKVRFLIYIIYLISILKVIALKQHYFKKAWNVFDFVIVISSIVEIILREVNVNEDMFSPSLLRVLRIFRIARLLRLVEFAKGIRQLLWALMISLPALFNVGALLFLVIFIYGIIGMSAFGHVKQEGALNDIVNFATFGSSLSLLFRLSTGAGWNDIMDSLLLKPPDCDPNYMNLPHGNCGSIGAIFYLVSYIVIIFLIIINMYIAIILENVYRAHEIEDSGITQEDFDSFYVLWGEFLPDGRLYLPLAQLSEFVATLKNPFKLPKPNTEILAEMDIPLGSGEVVHCFDLLKALVKRVLGEHGESPEVFQEITVKMEARFNKSFRVRKAKLPIVGSTKSKLSESVPENDL</sequence>
<dbReference type="Proteomes" id="UP001159427">
    <property type="component" value="Unassembled WGS sequence"/>
</dbReference>
<feature type="transmembrane region" description="Helical" evidence="8">
    <location>
        <begin position="1211"/>
        <end position="1230"/>
    </location>
</feature>
<feature type="transmembrane region" description="Helical" evidence="8">
    <location>
        <begin position="564"/>
        <end position="589"/>
    </location>
</feature>
<keyword evidence="8" id="KW-0739">Sodium transport</keyword>
<gene>
    <name evidence="11" type="ORF">PEVE_00000817</name>
</gene>
<dbReference type="EMBL" id="CALNXI010000104">
    <property type="protein sequence ID" value="CAH3019050.1"/>
    <property type="molecule type" value="Genomic_DNA"/>
</dbReference>
<keyword evidence="4" id="KW-0677">Repeat</keyword>
<evidence type="ECO:0000256" key="9">
    <source>
        <dbReference type="SAM" id="MobiDB-lite"/>
    </source>
</evidence>
<keyword evidence="6 8" id="KW-0472">Membrane</keyword>
<proteinExistence type="inferred from homology"/>
<dbReference type="InterPro" id="IPR044564">
    <property type="entry name" value="Na_chnl_inactivation_gate"/>
</dbReference>
<organism evidence="11 12">
    <name type="scientific">Porites evermanni</name>
    <dbReference type="NCBI Taxonomy" id="104178"/>
    <lineage>
        <taxon>Eukaryota</taxon>
        <taxon>Metazoa</taxon>
        <taxon>Cnidaria</taxon>
        <taxon>Anthozoa</taxon>
        <taxon>Hexacorallia</taxon>
        <taxon>Scleractinia</taxon>
        <taxon>Fungiina</taxon>
        <taxon>Poritidae</taxon>
        <taxon>Porites</taxon>
    </lineage>
</organism>
<evidence type="ECO:0000256" key="6">
    <source>
        <dbReference type="ARBA" id="ARBA00023136"/>
    </source>
</evidence>
<evidence type="ECO:0000313" key="11">
    <source>
        <dbReference type="EMBL" id="CAH3019050.1"/>
    </source>
</evidence>
<feature type="non-terminal residue" evidence="11">
    <location>
        <position position="1"/>
    </location>
</feature>
<dbReference type="InterPro" id="IPR043203">
    <property type="entry name" value="VGCC_Ca_Na"/>
</dbReference>
<keyword evidence="8" id="KW-0813">Transport</keyword>
<feature type="domain" description="Ion transport" evidence="10">
    <location>
        <begin position="152"/>
        <end position="347"/>
    </location>
</feature>
<comment type="caution">
    <text evidence="11">The sequence shown here is derived from an EMBL/GenBank/DDBJ whole genome shotgun (WGS) entry which is preliminary data.</text>
</comment>
<feature type="transmembrane region" description="Helical" evidence="8">
    <location>
        <begin position="1016"/>
        <end position="1036"/>
    </location>
</feature>
<dbReference type="InterPro" id="IPR005821">
    <property type="entry name" value="Ion_trans_dom"/>
</dbReference>
<dbReference type="Pfam" id="PF00520">
    <property type="entry name" value="Ion_trans"/>
    <property type="match status" value="4"/>
</dbReference>
<name>A0ABN8LV75_9CNID</name>
<protein>
    <recommendedName>
        <fullName evidence="8">Sodium channel protein</fullName>
    </recommendedName>
</protein>
<comment type="function">
    <text evidence="8">Mediates the voltage-dependent sodium ion permeability of excitable membranes. Assuming opened or closed conformations in response to the voltage difference across the membrane, the protein forms a sodium-selective channel through which Na(+) ions may pass in accordance with their electrochemical gradient.</text>
</comment>
<dbReference type="SUPFAM" id="SSF81324">
    <property type="entry name" value="Voltage-gated potassium channels"/>
    <property type="match status" value="4"/>
</dbReference>
<feature type="transmembrane region" description="Helical" evidence="8">
    <location>
        <begin position="924"/>
        <end position="946"/>
    </location>
</feature>
<feature type="transmembrane region" description="Helical" evidence="8">
    <location>
        <begin position="194"/>
        <end position="213"/>
    </location>
</feature>
<keyword evidence="8" id="KW-0407">Ion channel</keyword>
<feature type="transmembrane region" description="Helical" evidence="8">
    <location>
        <begin position="485"/>
        <end position="504"/>
    </location>
</feature>
<evidence type="ECO:0000256" key="2">
    <source>
        <dbReference type="ARBA" id="ARBA00022475"/>
    </source>
</evidence>
<dbReference type="CDD" id="cd13433">
    <property type="entry name" value="Na_channel_gate"/>
    <property type="match status" value="1"/>
</dbReference>
<evidence type="ECO:0000256" key="5">
    <source>
        <dbReference type="ARBA" id="ARBA00022989"/>
    </source>
</evidence>
<evidence type="ECO:0000256" key="7">
    <source>
        <dbReference type="ARBA" id="ARBA00023157"/>
    </source>
</evidence>
<comment type="subcellular location">
    <subcellularLocation>
        <location evidence="1 8">Cell membrane</location>
        <topology evidence="1 8">Multi-pass membrane protein</topology>
    </subcellularLocation>
</comment>
<keyword evidence="7" id="KW-1015">Disulfide bond</keyword>
<dbReference type="PANTHER" id="PTHR10037:SF62">
    <property type="entry name" value="SODIUM CHANNEL PROTEIN 60E"/>
    <property type="match status" value="1"/>
</dbReference>
<reference evidence="11 12" key="1">
    <citation type="submission" date="2022-05" db="EMBL/GenBank/DDBJ databases">
        <authorList>
            <consortium name="Genoscope - CEA"/>
            <person name="William W."/>
        </authorList>
    </citation>
    <scope>NUCLEOTIDE SEQUENCE [LARGE SCALE GENOMIC DNA]</scope>
</reference>
<feature type="transmembrane region" description="Helical" evidence="8">
    <location>
        <begin position="318"/>
        <end position="345"/>
    </location>
</feature>
<dbReference type="Gene3D" id="1.10.287.70">
    <property type="match status" value="4"/>
</dbReference>
<dbReference type="PRINTS" id="PR00170">
    <property type="entry name" value="NACHANNEL"/>
</dbReference>
<accession>A0ABN8LV75</accession>
<comment type="similarity">
    <text evidence="8">Belongs to the sodium channel (TC 1.A.1.10) family.</text>
</comment>
<evidence type="ECO:0000256" key="3">
    <source>
        <dbReference type="ARBA" id="ARBA00022692"/>
    </source>
</evidence>
<feature type="transmembrane region" description="Helical" evidence="8">
    <location>
        <begin position="1438"/>
        <end position="1462"/>
    </location>
</feature>
<feature type="transmembrane region" description="Helical" evidence="8">
    <location>
        <begin position="648"/>
        <end position="674"/>
    </location>
</feature>
<feature type="domain" description="Ion transport" evidence="10">
    <location>
        <begin position="1209"/>
        <end position="1469"/>
    </location>
</feature>
<evidence type="ECO:0000256" key="4">
    <source>
        <dbReference type="ARBA" id="ARBA00022737"/>
    </source>
</evidence>
<evidence type="ECO:0000256" key="8">
    <source>
        <dbReference type="RuleBase" id="RU361132"/>
    </source>
</evidence>
<dbReference type="InterPro" id="IPR027359">
    <property type="entry name" value="Volt_channel_dom_sf"/>
</dbReference>
<keyword evidence="3 8" id="KW-0812">Transmembrane</keyword>
<evidence type="ECO:0000259" key="10">
    <source>
        <dbReference type="Pfam" id="PF00520"/>
    </source>
</evidence>
<feature type="transmembrane region" description="Helical" evidence="8">
    <location>
        <begin position="1286"/>
        <end position="1304"/>
    </location>
</feature>
<dbReference type="PANTHER" id="PTHR10037">
    <property type="entry name" value="VOLTAGE-GATED CATION CHANNEL CALCIUM AND SODIUM"/>
    <property type="match status" value="1"/>
</dbReference>
<evidence type="ECO:0000313" key="12">
    <source>
        <dbReference type="Proteomes" id="UP001159427"/>
    </source>
</evidence>
<keyword evidence="5 8" id="KW-1133">Transmembrane helix</keyword>
<evidence type="ECO:0000256" key="1">
    <source>
        <dbReference type="ARBA" id="ARBA00004651"/>
    </source>
</evidence>
<feature type="domain" description="Ion transport" evidence="10">
    <location>
        <begin position="450"/>
        <end position="679"/>
    </location>
</feature>
<dbReference type="InterPro" id="IPR001696">
    <property type="entry name" value="Na_channel_asu"/>
</dbReference>
<feature type="transmembrane region" description="Helical" evidence="8">
    <location>
        <begin position="1120"/>
        <end position="1146"/>
    </location>
</feature>
<keyword evidence="8" id="KW-0894">Sodium channel</keyword>
<comment type="caution">
    <text evidence="8">Lacks conserved residue(s) required for the propagation of feature annotation.</text>
</comment>
<dbReference type="Gene3D" id="1.10.238.10">
    <property type="entry name" value="EF-hand"/>
    <property type="match status" value="1"/>
</dbReference>
<keyword evidence="8" id="KW-0406">Ion transport</keyword>
<feature type="domain" description="Ion transport" evidence="10">
    <location>
        <begin position="850"/>
        <end position="1155"/>
    </location>
</feature>